<dbReference type="InterPro" id="IPR004101">
    <property type="entry name" value="Mur_ligase_C"/>
</dbReference>
<name>A0A3N5ZA57_9ALTE</name>
<dbReference type="UniPathway" id="UPA00219"/>
<keyword evidence="12" id="KW-1185">Reference proteome</keyword>
<dbReference type="PANTHER" id="PTHR43692">
    <property type="entry name" value="UDP-N-ACETYLMURAMOYLALANINE--D-GLUTAMATE LIGASE"/>
    <property type="match status" value="1"/>
</dbReference>
<dbReference type="HAMAP" id="MF_00639">
    <property type="entry name" value="MurD"/>
    <property type="match status" value="1"/>
</dbReference>
<feature type="domain" description="Mur ligase central" evidence="10">
    <location>
        <begin position="126"/>
        <end position="294"/>
    </location>
</feature>
<comment type="caution">
    <text evidence="11">The sequence shown here is derived from an EMBL/GenBank/DDBJ whole genome shotgun (WGS) entry which is preliminary data.</text>
</comment>
<dbReference type="EMBL" id="RPOK01000001">
    <property type="protein sequence ID" value="RPJ67944.1"/>
    <property type="molecule type" value="Genomic_DNA"/>
</dbReference>
<dbReference type="InterPro" id="IPR005762">
    <property type="entry name" value="MurD"/>
</dbReference>
<dbReference type="GO" id="GO:0071555">
    <property type="term" value="P:cell wall organization"/>
    <property type="evidence" value="ECO:0007669"/>
    <property type="project" value="UniProtKB-KW"/>
</dbReference>
<dbReference type="Gene3D" id="3.40.1190.10">
    <property type="entry name" value="Mur-like, catalytic domain"/>
    <property type="match status" value="1"/>
</dbReference>
<organism evidence="11 12">
    <name type="scientific">Alteromonas sediminis</name>
    <dbReference type="NCBI Taxonomy" id="2259342"/>
    <lineage>
        <taxon>Bacteria</taxon>
        <taxon>Pseudomonadati</taxon>
        <taxon>Pseudomonadota</taxon>
        <taxon>Gammaproteobacteria</taxon>
        <taxon>Alteromonadales</taxon>
        <taxon>Alteromonadaceae</taxon>
        <taxon>Alteromonas/Salinimonas group</taxon>
        <taxon>Alteromonas</taxon>
    </lineage>
</organism>
<keyword evidence="5 7" id="KW-0547">Nucleotide-binding</keyword>
<dbReference type="Pfam" id="PF08245">
    <property type="entry name" value="Mur_ligase_M"/>
    <property type="match status" value="1"/>
</dbReference>
<keyword evidence="7 8" id="KW-0132">Cell division</keyword>
<reference evidence="11 12" key="1">
    <citation type="submission" date="2018-11" db="EMBL/GenBank/DDBJ databases">
        <authorList>
            <person name="Ye M.-Q."/>
            <person name="Du Z.-J."/>
        </authorList>
    </citation>
    <scope>NUCLEOTIDE SEQUENCE [LARGE SCALE GENOMIC DNA]</scope>
    <source>
        <strain evidence="11 12">U0105</strain>
    </source>
</reference>
<evidence type="ECO:0000313" key="11">
    <source>
        <dbReference type="EMBL" id="RPJ67944.1"/>
    </source>
</evidence>
<evidence type="ECO:0000256" key="1">
    <source>
        <dbReference type="ARBA" id="ARBA00004496"/>
    </source>
</evidence>
<comment type="pathway">
    <text evidence="2 7 8">Cell wall biogenesis; peptidoglycan biosynthesis.</text>
</comment>
<comment type="function">
    <text evidence="7 8">Cell wall formation. Catalyzes the addition of glutamate to the nucleotide precursor UDP-N-acetylmuramoyl-L-alanine (UMA).</text>
</comment>
<keyword evidence="6 7" id="KW-0067">ATP-binding</keyword>
<dbReference type="GO" id="GO:0005524">
    <property type="term" value="F:ATP binding"/>
    <property type="evidence" value="ECO:0007669"/>
    <property type="project" value="UniProtKB-UniRule"/>
</dbReference>
<dbReference type="GO" id="GO:0009252">
    <property type="term" value="P:peptidoglycan biosynthetic process"/>
    <property type="evidence" value="ECO:0007669"/>
    <property type="project" value="UniProtKB-UniRule"/>
</dbReference>
<dbReference type="InterPro" id="IPR013221">
    <property type="entry name" value="Mur_ligase_cen"/>
</dbReference>
<dbReference type="Gene3D" id="3.90.190.20">
    <property type="entry name" value="Mur ligase, C-terminal domain"/>
    <property type="match status" value="1"/>
</dbReference>
<dbReference type="Pfam" id="PF02875">
    <property type="entry name" value="Mur_ligase_C"/>
    <property type="match status" value="1"/>
</dbReference>
<dbReference type="Pfam" id="PF21799">
    <property type="entry name" value="MurD-like_N"/>
    <property type="match status" value="1"/>
</dbReference>
<dbReference type="InterPro" id="IPR036615">
    <property type="entry name" value="Mur_ligase_C_dom_sf"/>
</dbReference>
<dbReference type="PANTHER" id="PTHR43692:SF1">
    <property type="entry name" value="UDP-N-ACETYLMURAMOYLALANINE--D-GLUTAMATE LIGASE"/>
    <property type="match status" value="1"/>
</dbReference>
<dbReference type="Proteomes" id="UP000275281">
    <property type="component" value="Unassembled WGS sequence"/>
</dbReference>
<evidence type="ECO:0000256" key="6">
    <source>
        <dbReference type="ARBA" id="ARBA00022840"/>
    </source>
</evidence>
<comment type="similarity">
    <text evidence="7">Belongs to the MurCDEF family.</text>
</comment>
<keyword evidence="7 8" id="KW-0573">Peptidoglycan synthesis</keyword>
<feature type="domain" description="Mur ligase C-terminal" evidence="9">
    <location>
        <begin position="316"/>
        <end position="429"/>
    </location>
</feature>
<dbReference type="GO" id="GO:0005737">
    <property type="term" value="C:cytoplasm"/>
    <property type="evidence" value="ECO:0007669"/>
    <property type="project" value="UniProtKB-SubCell"/>
</dbReference>
<evidence type="ECO:0000256" key="8">
    <source>
        <dbReference type="RuleBase" id="RU003664"/>
    </source>
</evidence>
<dbReference type="Gene3D" id="3.40.50.720">
    <property type="entry name" value="NAD(P)-binding Rossmann-like Domain"/>
    <property type="match status" value="1"/>
</dbReference>
<keyword evidence="7 8" id="KW-0131">Cell cycle</keyword>
<comment type="subcellular location">
    <subcellularLocation>
        <location evidence="1 7 8">Cytoplasm</location>
    </subcellularLocation>
</comment>
<sequence length="455" mass="49087">MGAPTITTPWNNLPDKHIVVVGLGKTGLSVASYLIAQGVNVTCWDTRDASDIASSERVPASAARRLGEQTDAFWVAVDGVVISPGIDPWGDALEPVRRHHIPLIGDIELFAYAISQRQVPPKLVGITGSNGKTTCTLLLTHLLNHAGIKAQCAGNVGKPALDCIDLDVDVLVLELSSFQLEMTSNLPLEIACFLNLSDDHLDRHGTIAHYGKLKQRIYNHALKAVYWREQSETIPVKKMNKTSTFGLNQVLSDDDWTVSDGFVCQGNAEVIAVNDIPMAGLHNAMNVMACCAMARLLDVPVTSLRHGVMQFVPPQHRCVTISNYKSVQWIDDSKATNPGATIAALKGLGPLTQGRLFLIAGGDGKGADFSDLAPVFALFVYKLIAMGKDGHKLKELHANAAAANSMEEAVDMINLECQKGDVVLLSPACASWDMFDNYEHRAAVFKSAVERVSAA</sequence>
<protein>
    <recommendedName>
        <fullName evidence="7 8">UDP-N-acetylmuramoylalanine--D-glutamate ligase</fullName>
        <ecNumber evidence="7 8">6.3.2.9</ecNumber>
    </recommendedName>
    <alternativeName>
        <fullName evidence="7">D-glutamic acid-adding enzyme</fullName>
    </alternativeName>
    <alternativeName>
        <fullName evidence="7">UDP-N-acetylmuramoyl-L-alanyl-D-glutamate synthetase</fullName>
    </alternativeName>
</protein>
<dbReference type="NCBIfam" id="TIGR01087">
    <property type="entry name" value="murD"/>
    <property type="match status" value="1"/>
</dbReference>
<keyword evidence="4 7" id="KW-0436">Ligase</keyword>
<evidence type="ECO:0000259" key="10">
    <source>
        <dbReference type="Pfam" id="PF08245"/>
    </source>
</evidence>
<dbReference type="GO" id="GO:0008764">
    <property type="term" value="F:UDP-N-acetylmuramoylalanine-D-glutamate ligase activity"/>
    <property type="evidence" value="ECO:0007669"/>
    <property type="project" value="UniProtKB-UniRule"/>
</dbReference>
<comment type="catalytic activity">
    <reaction evidence="7 8">
        <text>UDP-N-acetyl-alpha-D-muramoyl-L-alanine + D-glutamate + ATP = UDP-N-acetyl-alpha-D-muramoyl-L-alanyl-D-glutamate + ADP + phosphate + H(+)</text>
        <dbReference type="Rhea" id="RHEA:16429"/>
        <dbReference type="ChEBI" id="CHEBI:15378"/>
        <dbReference type="ChEBI" id="CHEBI:29986"/>
        <dbReference type="ChEBI" id="CHEBI:30616"/>
        <dbReference type="ChEBI" id="CHEBI:43474"/>
        <dbReference type="ChEBI" id="CHEBI:83898"/>
        <dbReference type="ChEBI" id="CHEBI:83900"/>
        <dbReference type="ChEBI" id="CHEBI:456216"/>
        <dbReference type="EC" id="6.3.2.9"/>
    </reaction>
</comment>
<evidence type="ECO:0000313" key="12">
    <source>
        <dbReference type="Proteomes" id="UP000275281"/>
    </source>
</evidence>
<dbReference type="AlphaFoldDB" id="A0A3N5ZA57"/>
<evidence type="ECO:0000256" key="4">
    <source>
        <dbReference type="ARBA" id="ARBA00022598"/>
    </source>
</evidence>
<accession>A0A3N5ZA57</accession>
<dbReference type="EC" id="6.3.2.9" evidence="7 8"/>
<dbReference type="GO" id="GO:0008360">
    <property type="term" value="P:regulation of cell shape"/>
    <property type="evidence" value="ECO:0007669"/>
    <property type="project" value="UniProtKB-KW"/>
</dbReference>
<evidence type="ECO:0000256" key="5">
    <source>
        <dbReference type="ARBA" id="ARBA00022741"/>
    </source>
</evidence>
<keyword evidence="3 7" id="KW-0963">Cytoplasm</keyword>
<dbReference type="RefSeq" id="WP_124025947.1">
    <property type="nucleotide sequence ID" value="NZ_JBHRSN010000005.1"/>
</dbReference>
<dbReference type="InterPro" id="IPR036565">
    <property type="entry name" value="Mur-like_cat_sf"/>
</dbReference>
<proteinExistence type="inferred from homology"/>
<evidence type="ECO:0000256" key="2">
    <source>
        <dbReference type="ARBA" id="ARBA00004752"/>
    </source>
</evidence>
<evidence type="ECO:0000256" key="3">
    <source>
        <dbReference type="ARBA" id="ARBA00022490"/>
    </source>
</evidence>
<keyword evidence="7 8" id="KW-0133">Cell shape</keyword>
<evidence type="ECO:0000256" key="7">
    <source>
        <dbReference type="HAMAP-Rule" id="MF_00639"/>
    </source>
</evidence>
<feature type="binding site" evidence="7">
    <location>
        <begin position="128"/>
        <end position="134"/>
    </location>
    <ligand>
        <name>ATP</name>
        <dbReference type="ChEBI" id="CHEBI:30616"/>
    </ligand>
</feature>
<dbReference type="GO" id="GO:0051301">
    <property type="term" value="P:cell division"/>
    <property type="evidence" value="ECO:0007669"/>
    <property type="project" value="UniProtKB-KW"/>
</dbReference>
<gene>
    <name evidence="7 11" type="primary">murD</name>
    <name evidence="11" type="ORF">DRW07_00585</name>
</gene>
<dbReference type="SUPFAM" id="SSF53244">
    <property type="entry name" value="MurD-like peptide ligases, peptide-binding domain"/>
    <property type="match status" value="1"/>
</dbReference>
<keyword evidence="7 8" id="KW-0961">Cell wall biogenesis/degradation</keyword>
<dbReference type="SUPFAM" id="SSF51984">
    <property type="entry name" value="MurCD N-terminal domain"/>
    <property type="match status" value="1"/>
</dbReference>
<dbReference type="SUPFAM" id="SSF53623">
    <property type="entry name" value="MurD-like peptide ligases, catalytic domain"/>
    <property type="match status" value="1"/>
</dbReference>
<evidence type="ECO:0000259" key="9">
    <source>
        <dbReference type="Pfam" id="PF02875"/>
    </source>
</evidence>
<dbReference type="OrthoDB" id="9809796at2"/>